<evidence type="ECO:0000313" key="2">
    <source>
        <dbReference type="EMBL" id="JAP09100.1"/>
    </source>
</evidence>
<dbReference type="EMBL" id="GEDG01035662">
    <property type="protein sequence ID" value="JAP09100.1"/>
    <property type="molecule type" value="Transcribed_RNA"/>
</dbReference>
<feature type="transmembrane region" description="Helical" evidence="1">
    <location>
        <begin position="58"/>
        <end position="81"/>
    </location>
</feature>
<organism evidence="2">
    <name type="scientific">Solanum chacoense</name>
    <name type="common">Chaco potato</name>
    <dbReference type="NCBI Taxonomy" id="4108"/>
    <lineage>
        <taxon>Eukaryota</taxon>
        <taxon>Viridiplantae</taxon>
        <taxon>Streptophyta</taxon>
        <taxon>Embryophyta</taxon>
        <taxon>Tracheophyta</taxon>
        <taxon>Spermatophyta</taxon>
        <taxon>Magnoliopsida</taxon>
        <taxon>eudicotyledons</taxon>
        <taxon>Gunneridae</taxon>
        <taxon>Pentapetalae</taxon>
        <taxon>asterids</taxon>
        <taxon>lamiids</taxon>
        <taxon>Solanales</taxon>
        <taxon>Solanaceae</taxon>
        <taxon>Solanoideae</taxon>
        <taxon>Solaneae</taxon>
        <taxon>Solanum</taxon>
    </lineage>
</organism>
<accession>A0A0V0GLW0</accession>
<keyword evidence="1" id="KW-0812">Transmembrane</keyword>
<sequence>MDDIICVVDPKVATHMFDLLDELSTHLNSHPSKLTILINRVLSHLYNYKSRNISSTKLYTFPAPVHFSLIVFISILLTSYLDGWMTYVQF</sequence>
<proteinExistence type="predicted"/>
<keyword evidence="1" id="KW-1133">Transmembrane helix</keyword>
<protein>
    <submittedName>
        <fullName evidence="2">Putative ovule protein</fullName>
    </submittedName>
</protein>
<name>A0A0V0GLW0_SOLCH</name>
<dbReference type="AlphaFoldDB" id="A0A0V0GLW0"/>
<evidence type="ECO:0000256" key="1">
    <source>
        <dbReference type="SAM" id="Phobius"/>
    </source>
</evidence>
<reference evidence="2" key="1">
    <citation type="submission" date="2015-12" db="EMBL/GenBank/DDBJ databases">
        <title>Gene expression during late stages of embryo sac development: a critical building block for successful pollen-pistil interactions.</title>
        <authorList>
            <person name="Liu Y."/>
            <person name="Joly V."/>
            <person name="Sabar M."/>
            <person name="Matton D.P."/>
        </authorList>
    </citation>
    <scope>NUCLEOTIDE SEQUENCE</scope>
</reference>
<keyword evidence="1" id="KW-0472">Membrane</keyword>